<keyword evidence="2" id="KW-0560">Oxidoreductase</keyword>
<dbReference type="PANTHER" id="PTHR36113:SF6">
    <property type="entry name" value="FOSFOMYCIN RESISTANCE PROTEIN FOSX"/>
    <property type="match status" value="1"/>
</dbReference>
<keyword evidence="3" id="KW-1185">Reference proteome</keyword>
<evidence type="ECO:0000259" key="1">
    <source>
        <dbReference type="PROSITE" id="PS51819"/>
    </source>
</evidence>
<dbReference type="Proteomes" id="UP000582643">
    <property type="component" value="Unassembled WGS sequence"/>
</dbReference>
<dbReference type="AlphaFoldDB" id="A0A7W7U7A7"/>
<keyword evidence="2" id="KW-0456">Lyase</keyword>
<dbReference type="GO" id="GO:0051213">
    <property type="term" value="F:dioxygenase activity"/>
    <property type="evidence" value="ECO:0007669"/>
    <property type="project" value="UniProtKB-KW"/>
</dbReference>
<reference evidence="2 3" key="1">
    <citation type="submission" date="2020-08" db="EMBL/GenBank/DDBJ databases">
        <title>Genomic Encyclopedia of Type Strains, Phase III (KMG-III): the genomes of soil and plant-associated and newly described type strains.</title>
        <authorList>
            <person name="Whitman W."/>
        </authorList>
    </citation>
    <scope>NUCLEOTIDE SEQUENCE [LARGE SCALE GENOMIC DNA]</scope>
    <source>
        <strain evidence="2 3">SFB5A</strain>
    </source>
</reference>
<evidence type="ECO:0000313" key="3">
    <source>
        <dbReference type="Proteomes" id="UP000582643"/>
    </source>
</evidence>
<gene>
    <name evidence="2" type="ORF">GGE06_007186</name>
</gene>
<protein>
    <submittedName>
        <fullName evidence="2">Catechol 2,3-dioxygenase-like lactoylglutathione lyase family enzyme</fullName>
    </submittedName>
</protein>
<proteinExistence type="predicted"/>
<comment type="caution">
    <text evidence="2">The sequence shown here is derived from an EMBL/GenBank/DDBJ whole genome shotgun (WGS) entry which is preliminary data.</text>
</comment>
<dbReference type="InterPro" id="IPR037523">
    <property type="entry name" value="VOC_core"/>
</dbReference>
<organism evidence="2 3">
    <name type="scientific">Streptomyces nymphaeiformis</name>
    <dbReference type="NCBI Taxonomy" id="2663842"/>
    <lineage>
        <taxon>Bacteria</taxon>
        <taxon>Bacillati</taxon>
        <taxon>Actinomycetota</taxon>
        <taxon>Actinomycetes</taxon>
        <taxon>Kitasatosporales</taxon>
        <taxon>Streptomycetaceae</taxon>
        <taxon>Streptomyces</taxon>
    </lineage>
</organism>
<dbReference type="GO" id="GO:0016829">
    <property type="term" value="F:lyase activity"/>
    <property type="evidence" value="ECO:0007669"/>
    <property type="project" value="UniProtKB-KW"/>
</dbReference>
<dbReference type="Pfam" id="PF13669">
    <property type="entry name" value="Glyoxalase_4"/>
    <property type="match status" value="1"/>
</dbReference>
<dbReference type="PANTHER" id="PTHR36113">
    <property type="entry name" value="LYASE, PUTATIVE-RELATED-RELATED"/>
    <property type="match status" value="1"/>
</dbReference>
<keyword evidence="2" id="KW-0223">Dioxygenase</keyword>
<accession>A0A7W7U7A7</accession>
<dbReference type="InterPro" id="IPR029068">
    <property type="entry name" value="Glyas_Bleomycin-R_OHBP_Dase"/>
</dbReference>
<evidence type="ECO:0000313" key="2">
    <source>
        <dbReference type="EMBL" id="MBB4986219.1"/>
    </source>
</evidence>
<dbReference type="EMBL" id="JACHJY010000012">
    <property type="protein sequence ID" value="MBB4986219.1"/>
    <property type="molecule type" value="Genomic_DNA"/>
</dbReference>
<feature type="domain" description="VOC" evidence="1">
    <location>
        <begin position="7"/>
        <end position="132"/>
    </location>
</feature>
<dbReference type="Gene3D" id="3.10.180.10">
    <property type="entry name" value="2,3-Dihydroxybiphenyl 1,2-Dioxygenase, domain 1"/>
    <property type="match status" value="1"/>
</dbReference>
<dbReference type="InterPro" id="IPR051332">
    <property type="entry name" value="Fosfomycin_Res_Enzymes"/>
</dbReference>
<sequence>MTAAVGALHHVELWVDDLPRAERSLGWLLGALGYTPFQSWEGGRSWALGSCYLVVEQSPARVPGRHDRLRPGLNHLAFHAGDRSAVDRLAADAPAHGWRLLFADRHPYAGGEGHYAAYLENEDGFEVELVATV</sequence>
<name>A0A7W7U7A7_9ACTN</name>
<dbReference type="PROSITE" id="PS51819">
    <property type="entry name" value="VOC"/>
    <property type="match status" value="1"/>
</dbReference>
<dbReference type="SUPFAM" id="SSF54593">
    <property type="entry name" value="Glyoxalase/Bleomycin resistance protein/Dihydroxybiphenyl dioxygenase"/>
    <property type="match status" value="1"/>
</dbReference>
<dbReference type="RefSeq" id="WP_116159583.1">
    <property type="nucleotide sequence ID" value="NZ_JACHJY010000012.1"/>
</dbReference>